<feature type="compositionally biased region" description="Basic and acidic residues" evidence="1">
    <location>
        <begin position="733"/>
        <end position="744"/>
    </location>
</feature>
<feature type="compositionally biased region" description="Basic and acidic residues" evidence="1">
    <location>
        <begin position="297"/>
        <end position="339"/>
    </location>
</feature>
<feature type="region of interest" description="Disordered" evidence="1">
    <location>
        <begin position="247"/>
        <end position="788"/>
    </location>
</feature>
<evidence type="ECO:0000313" key="3">
    <source>
        <dbReference type="Proteomes" id="UP000758603"/>
    </source>
</evidence>
<feature type="compositionally biased region" description="Basic and acidic residues" evidence="1">
    <location>
        <begin position="756"/>
        <end position="765"/>
    </location>
</feature>
<dbReference type="Proteomes" id="UP000758603">
    <property type="component" value="Unassembled WGS sequence"/>
</dbReference>
<feature type="compositionally biased region" description="Basic and acidic residues" evidence="1">
    <location>
        <begin position="154"/>
        <end position="168"/>
    </location>
</feature>
<dbReference type="OrthoDB" id="4152802at2759"/>
<keyword evidence="3" id="KW-1185">Reference proteome</keyword>
<name>A0A9P9A2M9_9PEZI</name>
<dbReference type="GeneID" id="70138430"/>
<feature type="compositionally biased region" description="Basic residues" evidence="1">
    <location>
        <begin position="134"/>
        <end position="153"/>
    </location>
</feature>
<feature type="compositionally biased region" description="Polar residues" evidence="1">
    <location>
        <begin position="602"/>
        <end position="613"/>
    </location>
</feature>
<feature type="compositionally biased region" description="Basic and acidic residues" evidence="1">
    <location>
        <begin position="79"/>
        <end position="88"/>
    </location>
</feature>
<feature type="compositionally biased region" description="Basic residues" evidence="1">
    <location>
        <begin position="7"/>
        <end position="17"/>
    </location>
</feature>
<feature type="compositionally biased region" description="Polar residues" evidence="1">
    <location>
        <begin position="364"/>
        <end position="373"/>
    </location>
</feature>
<feature type="compositionally biased region" description="Low complexity" evidence="1">
    <location>
        <begin position="493"/>
        <end position="507"/>
    </location>
</feature>
<proteinExistence type="predicted"/>
<feature type="region of interest" description="Disordered" evidence="1">
    <location>
        <begin position="1"/>
        <end position="227"/>
    </location>
</feature>
<feature type="compositionally biased region" description="Basic and acidic residues" evidence="1">
    <location>
        <begin position="199"/>
        <end position="208"/>
    </location>
</feature>
<accession>A0A9P9A2M9</accession>
<sequence length="820" mass="91480">MAIWPFSRKRSRRRSPGRGRAQEEEEDAPAKSMTEPVAGGEIGLGQSQHLKSKRQRDSAGNKKLSRRARTYSFSPGRADSLRVARARQESVPPLPTGPIPATINRDYGAHGQGPSGAAAKETEIGDRVPTLHHNNSHNKRSGQPLPRKKSSKRRKEDHDREAEIRAMSRFETMPVRSATEDLTPGRLLKRESKRAKTGSIKDWRRPESDLSLPIPESTHSDMSSDSDHISYRVSPFDALAPRPTIRYASNPVFGAPSSGQLRSSSQKRKLSEKNPISEATLKAHKRVDNLADDLDASDLRELLERDKRRRERKQEKERERVERRLARRAERQRLEEAEARNNGTPPPQNMERGVLGREAPAAEHNTTSAVITSSRRRASVGTSAQDEVALAEGEGRQRTPSPLDKFHRENSFAVERAEPPPLDQHPALRVEPESERTTSRSPSPRIIGFMKSRKRRSNSPLSPEPEKVGYRPDPTRTISKSESESIDYRRPSESGSSKAWSSFFKWSRGGRNSRNSGAPSSFSNTSRDSMLANQPVSQTPNYLPIQRSNSKVPKRTMSRFREDLPELPLSPPDSRVGSPEVEVQHSEPLPIITDDVVMRYDTPTSGHRATPSSMLREEIQPSPAPHSTSMASIDSEGSWFSGKGNRQRASSGMRGSLINYPLRSASGDSEEQEEPDEDAAHDDDFMKIVTDEKGMHHKSADEALPSSDEDEQLDQQAPKWGNVIVNRTPTFTQHRETMRSREGLLLESFDDEDDKDSGTSDKESEGISAFGGETPLPARATSINFGKGHMRNFSAGSAKLLDISPRVSTDKRRSFEPVTQ</sequence>
<reference evidence="2" key="1">
    <citation type="journal article" date="2021" name="Nat. Commun.">
        <title>Genetic determinants of endophytism in the Arabidopsis root mycobiome.</title>
        <authorList>
            <person name="Mesny F."/>
            <person name="Miyauchi S."/>
            <person name="Thiergart T."/>
            <person name="Pickel B."/>
            <person name="Atanasova L."/>
            <person name="Karlsson M."/>
            <person name="Huettel B."/>
            <person name="Barry K.W."/>
            <person name="Haridas S."/>
            <person name="Chen C."/>
            <person name="Bauer D."/>
            <person name="Andreopoulos W."/>
            <person name="Pangilinan J."/>
            <person name="LaButti K."/>
            <person name="Riley R."/>
            <person name="Lipzen A."/>
            <person name="Clum A."/>
            <person name="Drula E."/>
            <person name="Henrissat B."/>
            <person name="Kohler A."/>
            <person name="Grigoriev I.V."/>
            <person name="Martin F.M."/>
            <person name="Hacquard S."/>
        </authorList>
    </citation>
    <scope>NUCLEOTIDE SEQUENCE</scope>
    <source>
        <strain evidence="2">MPI-SDFR-AT-0073</strain>
    </source>
</reference>
<evidence type="ECO:0000256" key="1">
    <source>
        <dbReference type="SAM" id="MobiDB-lite"/>
    </source>
</evidence>
<feature type="compositionally biased region" description="Basic and acidic residues" evidence="1">
    <location>
        <begin position="682"/>
        <end position="701"/>
    </location>
</feature>
<dbReference type="AlphaFoldDB" id="A0A9P9A2M9"/>
<gene>
    <name evidence="2" type="ORF">BKA67DRAFT_9088</name>
</gene>
<organism evidence="2 3">
    <name type="scientific">Truncatella angustata</name>
    <dbReference type="NCBI Taxonomy" id="152316"/>
    <lineage>
        <taxon>Eukaryota</taxon>
        <taxon>Fungi</taxon>
        <taxon>Dikarya</taxon>
        <taxon>Ascomycota</taxon>
        <taxon>Pezizomycotina</taxon>
        <taxon>Sordariomycetes</taxon>
        <taxon>Xylariomycetidae</taxon>
        <taxon>Amphisphaeriales</taxon>
        <taxon>Sporocadaceae</taxon>
        <taxon>Truncatella</taxon>
    </lineage>
</organism>
<dbReference type="RefSeq" id="XP_045963399.1">
    <property type="nucleotide sequence ID" value="XM_046109539.1"/>
</dbReference>
<feature type="compositionally biased region" description="Basic and acidic residues" evidence="1">
    <location>
        <begin position="426"/>
        <end position="438"/>
    </location>
</feature>
<feature type="compositionally biased region" description="Polar residues" evidence="1">
    <location>
        <begin position="510"/>
        <end position="551"/>
    </location>
</feature>
<feature type="compositionally biased region" description="Acidic residues" evidence="1">
    <location>
        <begin position="668"/>
        <end position="681"/>
    </location>
</feature>
<feature type="compositionally biased region" description="Basic and acidic residues" evidence="1">
    <location>
        <begin position="464"/>
        <end position="492"/>
    </location>
</feature>
<evidence type="ECO:0000313" key="2">
    <source>
        <dbReference type="EMBL" id="KAH6659268.1"/>
    </source>
</evidence>
<feature type="compositionally biased region" description="Basic and acidic residues" evidence="1">
    <location>
        <begin position="404"/>
        <end position="418"/>
    </location>
</feature>
<dbReference type="EMBL" id="JAGPXC010000001">
    <property type="protein sequence ID" value="KAH6659268.1"/>
    <property type="molecule type" value="Genomic_DNA"/>
</dbReference>
<comment type="caution">
    <text evidence="2">The sequence shown here is derived from an EMBL/GenBank/DDBJ whole genome shotgun (WGS) entry which is preliminary data.</text>
</comment>
<protein>
    <submittedName>
        <fullName evidence="2">Uncharacterized protein</fullName>
    </submittedName>
</protein>